<evidence type="ECO:0000256" key="6">
    <source>
        <dbReference type="ARBA" id="ARBA00022630"/>
    </source>
</evidence>
<comment type="miscellaneous">
    <text evidence="13">The active site is a redox-active disulfide bond.</text>
</comment>
<evidence type="ECO:0000259" key="15">
    <source>
        <dbReference type="Pfam" id="PF07992"/>
    </source>
</evidence>
<dbReference type="Gene3D" id="3.30.390.30">
    <property type="match status" value="1"/>
</dbReference>
<keyword evidence="7 13" id="KW-0274">FAD</keyword>
<evidence type="ECO:0000256" key="9">
    <source>
        <dbReference type="ARBA" id="ARBA00023027"/>
    </source>
</evidence>
<dbReference type="InterPro" id="IPR001100">
    <property type="entry name" value="Pyr_nuc-diS_OxRdtase"/>
</dbReference>
<dbReference type="PIRSF" id="PIRSF000350">
    <property type="entry name" value="Mercury_reductase_MerA"/>
    <property type="match status" value="1"/>
</dbReference>
<dbReference type="PROSITE" id="PS00076">
    <property type="entry name" value="PYRIDINE_REDOX_1"/>
    <property type="match status" value="1"/>
</dbReference>
<dbReference type="EC" id="1.8.1.4" evidence="3 13"/>
<dbReference type="PANTHER" id="PTHR22912:SF217">
    <property type="entry name" value="DIHYDROLIPOYL DEHYDROGENASE"/>
    <property type="match status" value="1"/>
</dbReference>
<evidence type="ECO:0000256" key="10">
    <source>
        <dbReference type="ARBA" id="ARBA00023157"/>
    </source>
</evidence>
<dbReference type="EMBL" id="SLWM01000013">
    <property type="protein sequence ID" value="TCO17842.1"/>
    <property type="molecule type" value="Genomic_DNA"/>
</dbReference>
<keyword evidence="8 13" id="KW-0560">Oxidoreductase</keyword>
<keyword evidence="11 13" id="KW-0676">Redox-active center</keyword>
<evidence type="ECO:0000313" key="17">
    <source>
        <dbReference type="Proteomes" id="UP000295818"/>
    </source>
</evidence>
<evidence type="ECO:0000256" key="2">
    <source>
        <dbReference type="ARBA" id="ARBA00007532"/>
    </source>
</evidence>
<dbReference type="InterPro" id="IPR016156">
    <property type="entry name" value="FAD/NAD-linked_Rdtase_dimer_sf"/>
</dbReference>
<dbReference type="InterPro" id="IPR004099">
    <property type="entry name" value="Pyr_nucl-diS_OxRdtase_dimer"/>
</dbReference>
<dbReference type="InterPro" id="IPR012999">
    <property type="entry name" value="Pyr_OxRdtase_I_AS"/>
</dbReference>
<evidence type="ECO:0000256" key="7">
    <source>
        <dbReference type="ARBA" id="ARBA00022827"/>
    </source>
</evidence>
<proteinExistence type="inferred from homology"/>
<dbReference type="Gene3D" id="3.50.50.60">
    <property type="entry name" value="FAD/NAD(P)-binding domain"/>
    <property type="match status" value="2"/>
</dbReference>
<dbReference type="InterPro" id="IPR023753">
    <property type="entry name" value="FAD/NAD-binding_dom"/>
</dbReference>
<evidence type="ECO:0000256" key="5">
    <source>
        <dbReference type="ARBA" id="ARBA00022490"/>
    </source>
</evidence>
<comment type="subcellular location">
    <subcellularLocation>
        <location evidence="1">Cytoplasm</location>
    </subcellularLocation>
</comment>
<evidence type="ECO:0000256" key="3">
    <source>
        <dbReference type="ARBA" id="ARBA00012608"/>
    </source>
</evidence>
<evidence type="ECO:0000256" key="11">
    <source>
        <dbReference type="ARBA" id="ARBA00023284"/>
    </source>
</evidence>
<dbReference type="InterPro" id="IPR006258">
    <property type="entry name" value="Lipoamide_DH"/>
</dbReference>
<organism evidence="16 17">
    <name type="scientific">Kribbella orskensis</name>
    <dbReference type="NCBI Taxonomy" id="2512216"/>
    <lineage>
        <taxon>Bacteria</taxon>
        <taxon>Bacillati</taxon>
        <taxon>Actinomycetota</taxon>
        <taxon>Actinomycetes</taxon>
        <taxon>Propionibacteriales</taxon>
        <taxon>Kribbellaceae</taxon>
        <taxon>Kribbella</taxon>
    </lineage>
</organism>
<evidence type="ECO:0000256" key="1">
    <source>
        <dbReference type="ARBA" id="ARBA00004496"/>
    </source>
</evidence>
<keyword evidence="10" id="KW-1015">Disulfide bond</keyword>
<evidence type="ECO:0000256" key="13">
    <source>
        <dbReference type="RuleBase" id="RU003692"/>
    </source>
</evidence>
<dbReference type="PRINTS" id="PR00368">
    <property type="entry name" value="FADPNR"/>
</dbReference>
<feature type="domain" description="FAD/NAD(P)-binding" evidence="15">
    <location>
        <begin position="35"/>
        <end position="360"/>
    </location>
</feature>
<gene>
    <name evidence="16" type="ORF">EV644_11372</name>
</gene>
<keyword evidence="6 13" id="KW-0285">Flavoprotein</keyword>
<dbReference type="Pfam" id="PF02852">
    <property type="entry name" value="Pyr_redox_dim"/>
    <property type="match status" value="1"/>
</dbReference>
<dbReference type="Pfam" id="PF07992">
    <property type="entry name" value="Pyr_redox_2"/>
    <property type="match status" value="1"/>
</dbReference>
<keyword evidence="9 13" id="KW-0520">NAD</keyword>
<dbReference type="InterPro" id="IPR050151">
    <property type="entry name" value="Class-I_Pyr_Nuc-Dis_Oxidored"/>
</dbReference>
<evidence type="ECO:0000256" key="8">
    <source>
        <dbReference type="ARBA" id="ARBA00023002"/>
    </source>
</evidence>
<dbReference type="InterPro" id="IPR036188">
    <property type="entry name" value="FAD/NAD-bd_sf"/>
</dbReference>
<protein>
    <recommendedName>
        <fullName evidence="4 13">Dihydrolipoyl dehydrogenase</fullName>
        <ecNumber evidence="3 13">1.8.1.4</ecNumber>
    </recommendedName>
</protein>
<dbReference type="PRINTS" id="PR00411">
    <property type="entry name" value="PNDRDTASEI"/>
</dbReference>
<evidence type="ECO:0000259" key="14">
    <source>
        <dbReference type="Pfam" id="PF02852"/>
    </source>
</evidence>
<dbReference type="NCBIfam" id="TIGR01350">
    <property type="entry name" value="lipoamide_DH"/>
    <property type="match status" value="1"/>
</dbReference>
<comment type="caution">
    <text evidence="16">The sequence shown here is derived from an EMBL/GenBank/DDBJ whole genome shotgun (WGS) entry which is preliminary data.</text>
</comment>
<comment type="catalytic activity">
    <reaction evidence="12 13">
        <text>N(6)-[(R)-dihydrolipoyl]-L-lysyl-[protein] + NAD(+) = N(6)-[(R)-lipoyl]-L-lysyl-[protein] + NADH + H(+)</text>
        <dbReference type="Rhea" id="RHEA:15045"/>
        <dbReference type="Rhea" id="RHEA-COMP:10474"/>
        <dbReference type="Rhea" id="RHEA-COMP:10475"/>
        <dbReference type="ChEBI" id="CHEBI:15378"/>
        <dbReference type="ChEBI" id="CHEBI:57540"/>
        <dbReference type="ChEBI" id="CHEBI:57945"/>
        <dbReference type="ChEBI" id="CHEBI:83099"/>
        <dbReference type="ChEBI" id="CHEBI:83100"/>
        <dbReference type="EC" id="1.8.1.4"/>
    </reaction>
</comment>
<comment type="cofactor">
    <cofactor evidence="13">
        <name>FAD</name>
        <dbReference type="ChEBI" id="CHEBI:57692"/>
    </cofactor>
    <text evidence="13">Binds 1 FAD per subunit.</text>
</comment>
<feature type="domain" description="Pyridine nucleotide-disulphide oxidoreductase dimerisation" evidence="14">
    <location>
        <begin position="380"/>
        <end position="487"/>
    </location>
</feature>
<reference evidence="16 17" key="1">
    <citation type="journal article" date="2015" name="Stand. Genomic Sci.">
        <title>Genomic Encyclopedia of Bacterial and Archaeal Type Strains, Phase III: the genomes of soil and plant-associated and newly described type strains.</title>
        <authorList>
            <person name="Whitman W.B."/>
            <person name="Woyke T."/>
            <person name="Klenk H.P."/>
            <person name="Zhou Y."/>
            <person name="Lilburn T.G."/>
            <person name="Beck B.J."/>
            <person name="De Vos P."/>
            <person name="Vandamme P."/>
            <person name="Eisen J.A."/>
            <person name="Garrity G."/>
            <person name="Hugenholtz P."/>
            <person name="Kyrpides N.C."/>
        </authorList>
    </citation>
    <scope>NUCLEOTIDE SEQUENCE [LARGE SCALE GENOMIC DNA]</scope>
    <source>
        <strain evidence="16 17">VKM Ac-2538</strain>
    </source>
</reference>
<evidence type="ECO:0000313" key="16">
    <source>
        <dbReference type="EMBL" id="TCO17842.1"/>
    </source>
</evidence>
<evidence type="ECO:0000256" key="4">
    <source>
        <dbReference type="ARBA" id="ARBA00016961"/>
    </source>
</evidence>
<accession>A0ABY2BEI1</accession>
<comment type="similarity">
    <text evidence="2 13">Belongs to the class-I pyridine nucleotide-disulfide oxidoreductase family.</text>
</comment>
<dbReference type="SUPFAM" id="SSF51905">
    <property type="entry name" value="FAD/NAD(P)-binding domain"/>
    <property type="match status" value="1"/>
</dbReference>
<dbReference type="PANTHER" id="PTHR22912">
    <property type="entry name" value="DISULFIDE OXIDOREDUCTASE"/>
    <property type="match status" value="1"/>
</dbReference>
<dbReference type="Proteomes" id="UP000295818">
    <property type="component" value="Unassembled WGS sequence"/>
</dbReference>
<name>A0ABY2BEI1_9ACTN</name>
<keyword evidence="17" id="KW-1185">Reference proteome</keyword>
<sequence length="499" mass="53635">MSVKARSEVTAVTLGSRWSQPLVRPTKVHGMASHFDVVVLGAGPGGYVAAIRAAQLGLKTAIIEKKYWGGVCLNVGCIPSKALLRNAELAHIFRKEAKTFGISGEVSFDFPTAVQRSRKVADGRVKGVHFLMKKNNITELDGWGTFVDANTLDVTLNGDGNAEETVTVTFDNCIIATGATTKLLPGTQLSERVVTYEEQILTEELPGSMVIAGAGAIGVEFAYVLANYGVKVTIVEFLDRLVPLEDIEVSKELAKAYKKLGVDVLTGTRVDSIDDSGEKVKVTVTGNDGAQQTLETDKVLQAIGFQPRVDGYGLDKIGVELTERGAIRADGFLRTNVPNIFAIGDVNAKLMLAHAAEAQGVVAAETIAGVETMELDHVMIPRATFCQPQIASFGWTEEQARLEGFDVKVAKFPFTANGKAHGLGDPTGFVKVISDAKYGELLGAHLIGPEVTELLPELTLAQKWDLTTKELARNVHAHPTLSEALQEVFHGLEGHMINF</sequence>
<dbReference type="SUPFAM" id="SSF55424">
    <property type="entry name" value="FAD/NAD-linked reductases, dimerisation (C-terminal) domain"/>
    <property type="match status" value="1"/>
</dbReference>
<keyword evidence="5" id="KW-0963">Cytoplasm</keyword>
<evidence type="ECO:0000256" key="12">
    <source>
        <dbReference type="ARBA" id="ARBA00049187"/>
    </source>
</evidence>